<keyword evidence="1" id="KW-0812">Transmembrane</keyword>
<protein>
    <recommendedName>
        <fullName evidence="4">Tat pathway signal sequence domain protein</fullName>
    </recommendedName>
</protein>
<organism evidence="2 3">
    <name type="scientific">Micromonospora chalcea</name>
    <dbReference type="NCBI Taxonomy" id="1874"/>
    <lineage>
        <taxon>Bacteria</taxon>
        <taxon>Bacillati</taxon>
        <taxon>Actinomycetota</taxon>
        <taxon>Actinomycetes</taxon>
        <taxon>Micromonosporales</taxon>
        <taxon>Micromonosporaceae</taxon>
        <taxon>Micromonospora</taxon>
    </lineage>
</organism>
<dbReference type="EMBL" id="QGTA01000172">
    <property type="protein sequence ID" value="RQW93411.1"/>
    <property type="molecule type" value="Genomic_DNA"/>
</dbReference>
<sequence length="260" mass="27807">MTHDDVLARTIRSAAVPVPARVAQEPARELLERIVATDRRPRPAPARTPHRRPRLAIAGAAGALAAAVAFTLTFLNAGPAFASWTPEPSPISDTEARDIAGKCLPAQDASVARVVIGEKRGEYAYVNAVSPAGSQTCFRDRNGDVTNTSILTVLTSTERLGAGGVELYSWGQLRTDEGYVRIMAGHVGSQVTSVEINLRTEDGDSSRTARATVRDGYFGAWYPEGLDESSSNTTTLTVRLADGSAVILSARELYEQPKLD</sequence>
<comment type="caution">
    <text evidence="2">The sequence shown here is derived from an EMBL/GenBank/DDBJ whole genome shotgun (WGS) entry which is preliminary data.</text>
</comment>
<keyword evidence="1" id="KW-1133">Transmembrane helix</keyword>
<dbReference type="RefSeq" id="WP_069088066.1">
    <property type="nucleotide sequence ID" value="NZ_JBEYTE010000020.1"/>
</dbReference>
<keyword evidence="1" id="KW-0472">Membrane</keyword>
<evidence type="ECO:0000313" key="2">
    <source>
        <dbReference type="EMBL" id="RQW93411.1"/>
    </source>
</evidence>
<reference evidence="2 3" key="1">
    <citation type="submission" date="2018-05" db="EMBL/GenBank/DDBJ databases">
        <title>Micromonospora from Atacama Desert.</title>
        <authorList>
            <person name="Carro L."/>
            <person name="Goodfellow M."/>
            <person name="Klenk H.-P."/>
        </authorList>
    </citation>
    <scope>NUCLEOTIDE SEQUENCE [LARGE SCALE GENOMIC DNA]</scope>
    <source>
        <strain evidence="2 3">LB41</strain>
    </source>
</reference>
<evidence type="ECO:0000256" key="1">
    <source>
        <dbReference type="SAM" id="Phobius"/>
    </source>
</evidence>
<proteinExistence type="predicted"/>
<name>A0ABX9Y4U5_MICCH</name>
<dbReference type="Proteomes" id="UP000274694">
    <property type="component" value="Unassembled WGS sequence"/>
</dbReference>
<gene>
    <name evidence="2" type="ORF">DLJ60_11820</name>
</gene>
<feature type="transmembrane region" description="Helical" evidence="1">
    <location>
        <begin position="55"/>
        <end position="75"/>
    </location>
</feature>
<accession>A0ABX9Y4U5</accession>
<keyword evidence="3" id="KW-1185">Reference proteome</keyword>
<evidence type="ECO:0000313" key="3">
    <source>
        <dbReference type="Proteomes" id="UP000274694"/>
    </source>
</evidence>
<evidence type="ECO:0008006" key="4">
    <source>
        <dbReference type="Google" id="ProtNLM"/>
    </source>
</evidence>